<evidence type="ECO:0008006" key="3">
    <source>
        <dbReference type="Google" id="ProtNLM"/>
    </source>
</evidence>
<gene>
    <name evidence="1" type="ORF">NUU61_003531</name>
</gene>
<reference evidence="1" key="1">
    <citation type="submission" date="2022-11" db="EMBL/GenBank/DDBJ databases">
        <authorList>
            <person name="Petersen C."/>
        </authorList>
    </citation>
    <scope>NUCLEOTIDE SEQUENCE</scope>
    <source>
        <strain evidence="1">IBT 34128</strain>
    </source>
</reference>
<comment type="caution">
    <text evidence="1">The sequence shown here is derived from an EMBL/GenBank/DDBJ whole genome shotgun (WGS) entry which is preliminary data.</text>
</comment>
<organism evidence="1 2">
    <name type="scientific">Penicillium alfredii</name>
    <dbReference type="NCBI Taxonomy" id="1506179"/>
    <lineage>
        <taxon>Eukaryota</taxon>
        <taxon>Fungi</taxon>
        <taxon>Dikarya</taxon>
        <taxon>Ascomycota</taxon>
        <taxon>Pezizomycotina</taxon>
        <taxon>Eurotiomycetes</taxon>
        <taxon>Eurotiomycetidae</taxon>
        <taxon>Eurotiales</taxon>
        <taxon>Aspergillaceae</taxon>
        <taxon>Penicillium</taxon>
    </lineage>
</organism>
<dbReference type="RefSeq" id="XP_056512140.1">
    <property type="nucleotide sequence ID" value="XM_056654113.1"/>
</dbReference>
<evidence type="ECO:0000313" key="1">
    <source>
        <dbReference type="EMBL" id="KAJ5101309.1"/>
    </source>
</evidence>
<accession>A0A9W9KCJ7</accession>
<protein>
    <recommendedName>
        <fullName evidence="3">Lysine-specific metallo-endopeptidase domain-containing protein</fullName>
    </recommendedName>
</protein>
<sequence length="327" mass="37556">MFEFGWDAIIQIANRNQQILEEYSSCHEHHTIVEALLKDIFDVDPYTNPQGHRWLDYLIWAHGKLASLPNSHEFPLVYCSFSFLHDDHNGQSYQGNKTKDDKVPYWSTIHKDWVFLERKVDCDGNDLAMVLEFEKPPYEVIVFCAGESYALNENSCAYWMQPTNMFYLSSAMIPKFPIDDFLASFTNTLFHETTHLLDIMEFRGSDVLPGQKVIDYSEDGDGAYEWKQVKDLAPVVIGHPMSPVGPFHPAIWNAQSITYFALILFLVVDGGFTYDGDAGILLFPSRALPLPKPGHMKEKPLRKILKELKKKPHVPKKPDYLRAKSHS</sequence>
<proteinExistence type="predicted"/>
<dbReference type="InterPro" id="IPR024079">
    <property type="entry name" value="MetalloPept_cat_dom_sf"/>
</dbReference>
<name>A0A9W9KCJ7_9EURO</name>
<dbReference type="Proteomes" id="UP001141434">
    <property type="component" value="Unassembled WGS sequence"/>
</dbReference>
<dbReference type="GO" id="GO:0008237">
    <property type="term" value="F:metallopeptidase activity"/>
    <property type="evidence" value="ECO:0007669"/>
    <property type="project" value="InterPro"/>
</dbReference>
<dbReference type="GeneID" id="81393281"/>
<dbReference type="EMBL" id="JAPMSZ010000005">
    <property type="protein sequence ID" value="KAJ5101309.1"/>
    <property type="molecule type" value="Genomic_DNA"/>
</dbReference>
<evidence type="ECO:0000313" key="2">
    <source>
        <dbReference type="Proteomes" id="UP001141434"/>
    </source>
</evidence>
<keyword evidence="2" id="KW-1185">Reference proteome</keyword>
<dbReference type="AlphaFoldDB" id="A0A9W9KCJ7"/>
<reference evidence="1" key="2">
    <citation type="journal article" date="2023" name="IMA Fungus">
        <title>Comparative genomic study of the Penicillium genus elucidates a diverse pangenome and 15 lateral gene transfer events.</title>
        <authorList>
            <person name="Petersen C."/>
            <person name="Sorensen T."/>
            <person name="Nielsen M.R."/>
            <person name="Sondergaard T.E."/>
            <person name="Sorensen J.L."/>
            <person name="Fitzpatrick D.A."/>
            <person name="Frisvad J.C."/>
            <person name="Nielsen K.L."/>
        </authorList>
    </citation>
    <scope>NUCLEOTIDE SEQUENCE</scope>
    <source>
        <strain evidence="1">IBT 34128</strain>
    </source>
</reference>
<dbReference type="Gene3D" id="3.40.390.10">
    <property type="entry name" value="Collagenase (Catalytic Domain)"/>
    <property type="match status" value="1"/>
</dbReference>